<protein>
    <recommendedName>
        <fullName evidence="3">Mitochondrial ATPase complex subunit ATP10</fullName>
    </recommendedName>
</protein>
<comment type="caution">
    <text evidence="1">The sequence shown here is derived from an EMBL/GenBank/DDBJ whole genome shotgun (WGS) entry which is preliminary data.</text>
</comment>
<dbReference type="Pfam" id="PF05176">
    <property type="entry name" value="ATP-synt_10"/>
    <property type="match status" value="1"/>
</dbReference>
<gene>
    <name evidence="1" type="ORF">EUX98_g6747</name>
</gene>
<dbReference type="GO" id="GO:0033615">
    <property type="term" value="P:mitochondrial proton-transporting ATP synthase complex assembly"/>
    <property type="evidence" value="ECO:0007669"/>
    <property type="project" value="TreeGrafter"/>
</dbReference>
<organism evidence="1 2">
    <name type="scientific">Antrodiella citrinella</name>
    <dbReference type="NCBI Taxonomy" id="2447956"/>
    <lineage>
        <taxon>Eukaryota</taxon>
        <taxon>Fungi</taxon>
        <taxon>Dikarya</taxon>
        <taxon>Basidiomycota</taxon>
        <taxon>Agaricomycotina</taxon>
        <taxon>Agaricomycetes</taxon>
        <taxon>Polyporales</taxon>
        <taxon>Steccherinaceae</taxon>
        <taxon>Antrodiella</taxon>
    </lineage>
</organism>
<dbReference type="InterPro" id="IPR007849">
    <property type="entry name" value="ATP10"/>
</dbReference>
<accession>A0A4S4MQR3</accession>
<keyword evidence="2" id="KW-1185">Reference proteome</keyword>
<dbReference type="PANTHER" id="PTHR28106:SF1">
    <property type="entry name" value="MITOCHONDRIAL ATPASE COMPLEX SUBUNIT ATP10"/>
    <property type="match status" value="1"/>
</dbReference>
<evidence type="ECO:0000313" key="2">
    <source>
        <dbReference type="Proteomes" id="UP000308730"/>
    </source>
</evidence>
<reference evidence="1 2" key="1">
    <citation type="submission" date="2019-02" db="EMBL/GenBank/DDBJ databases">
        <title>Genome sequencing of the rare red list fungi Antrodiella citrinella (Flaviporus citrinellus).</title>
        <authorList>
            <person name="Buettner E."/>
            <person name="Kellner H."/>
        </authorList>
    </citation>
    <scope>NUCLEOTIDE SEQUENCE [LARGE SCALE GENOMIC DNA]</scope>
    <source>
        <strain evidence="1 2">DSM 108506</strain>
    </source>
</reference>
<dbReference type="EMBL" id="SGPM01000251">
    <property type="protein sequence ID" value="THH27441.1"/>
    <property type="molecule type" value="Genomic_DNA"/>
</dbReference>
<name>A0A4S4MQR3_9APHY</name>
<evidence type="ECO:0008006" key="3">
    <source>
        <dbReference type="Google" id="ProtNLM"/>
    </source>
</evidence>
<dbReference type="PANTHER" id="PTHR28106">
    <property type="entry name" value="MITOCHONDRIAL ATPASE COMPLEX SUBUNIT ATP10"/>
    <property type="match status" value="1"/>
</dbReference>
<dbReference type="AlphaFoldDB" id="A0A4S4MQR3"/>
<evidence type="ECO:0000313" key="1">
    <source>
        <dbReference type="EMBL" id="THH27441.1"/>
    </source>
</evidence>
<dbReference type="Proteomes" id="UP000308730">
    <property type="component" value="Unassembled WGS sequence"/>
</dbReference>
<dbReference type="GO" id="GO:0005743">
    <property type="term" value="C:mitochondrial inner membrane"/>
    <property type="evidence" value="ECO:0007669"/>
    <property type="project" value="TreeGrafter"/>
</dbReference>
<dbReference type="OrthoDB" id="17089at2759"/>
<sequence length="269" mass="30767">MFALRHALRPPPPQKSLKGIDEVAEKVIEDDDLPFLSRPLGVKEKPSTIPMTWRQEMMDQDVRMKHRQKLVKEATKGYFTDLNATRKHGGKTWVAPRVLIREDKALYFPDMVGTDLNSQKVHTTDLLRGKITVLGILSTKISEIQTKMFTQPTNIAYSTHPSYQFVRINLQENLLKSFLISMFTKSIRRQMHEQHWGRYLISSQNLDYVRDDVGITNKHVGYVFLIDENCKIRWAGCADPKPEEVEALNVCTGVLLKRHPTPSSGPLGA</sequence>
<proteinExistence type="predicted"/>